<sequence>MLLRKARHSLKRRHMMLEVLLIVSTFFLFIIFISLLIGIKRRSSQMSDHQYLVYFDQVNHTIDLNDNSNLKNKVTILSENPEKGIYTIRTHLTDIKVKELLMREYRLTLSQVFVITEQIEHQLELV</sequence>
<dbReference type="KEGG" id="sub:SUB0528"/>
<accession>B9DU01</accession>
<evidence type="ECO:0000256" key="1">
    <source>
        <dbReference type="SAM" id="Phobius"/>
    </source>
</evidence>
<evidence type="ECO:0000313" key="3">
    <source>
        <dbReference type="Proteomes" id="UP000000449"/>
    </source>
</evidence>
<organism evidence="2 3">
    <name type="scientific">Streptococcus uberis (strain ATCC BAA-854 / 0140J)</name>
    <dbReference type="NCBI Taxonomy" id="218495"/>
    <lineage>
        <taxon>Bacteria</taxon>
        <taxon>Bacillati</taxon>
        <taxon>Bacillota</taxon>
        <taxon>Bacilli</taxon>
        <taxon>Lactobacillales</taxon>
        <taxon>Streptococcaceae</taxon>
        <taxon>Streptococcus</taxon>
    </lineage>
</organism>
<dbReference type="Proteomes" id="UP000000449">
    <property type="component" value="Chromosome"/>
</dbReference>
<keyword evidence="1" id="KW-0812">Transmembrane</keyword>
<dbReference type="HOGENOM" id="CLU_170420_0_0_9"/>
<keyword evidence="3" id="KW-1185">Reference proteome</keyword>
<gene>
    <name evidence="2" type="ordered locus">SUB0528</name>
</gene>
<reference evidence="3" key="1">
    <citation type="journal article" date="2009" name="BMC Genomics">
        <title>Evidence for niche adaptation in the genome of the bovine pathogen Streptococcus uberis.</title>
        <authorList>
            <person name="Ward P.N."/>
            <person name="Holden M.T.G."/>
            <person name="Leigh J.A."/>
            <person name="Lennard N."/>
            <person name="Bignell A."/>
            <person name="Barron A."/>
            <person name="Clark L."/>
            <person name="Quail M.A."/>
            <person name="Woodward J."/>
            <person name="Barrell B.G."/>
            <person name="Egan S.A."/>
            <person name="Field T.R."/>
            <person name="Maskell D."/>
            <person name="Kehoe M."/>
            <person name="Dowson C.G."/>
            <person name="Chanter N."/>
            <person name="Whatmore A.M."/>
            <person name="Bentley S.D."/>
            <person name="Parkhill J."/>
        </authorList>
    </citation>
    <scope>NUCLEOTIDE SEQUENCE [LARGE SCALE GENOMIC DNA]</scope>
    <source>
        <strain evidence="3">ATCC BAA-854 / 0140J</strain>
    </source>
</reference>
<evidence type="ECO:0000313" key="2">
    <source>
        <dbReference type="EMBL" id="CAR41278.1"/>
    </source>
</evidence>
<protein>
    <submittedName>
        <fullName evidence="2">Exported protein</fullName>
    </submittedName>
</protein>
<dbReference type="EMBL" id="AM946015">
    <property type="protein sequence ID" value="CAR41278.1"/>
    <property type="molecule type" value="Genomic_DNA"/>
</dbReference>
<keyword evidence="1" id="KW-1133">Transmembrane helix</keyword>
<dbReference type="STRING" id="218495.SUB0528"/>
<feature type="transmembrane region" description="Helical" evidence="1">
    <location>
        <begin position="20"/>
        <end position="39"/>
    </location>
</feature>
<keyword evidence="1" id="KW-0472">Membrane</keyword>
<name>B9DU01_STRU0</name>
<proteinExistence type="predicted"/>
<dbReference type="AlphaFoldDB" id="B9DU01"/>